<dbReference type="InterPro" id="IPR002524">
    <property type="entry name" value="Cation_efflux"/>
</dbReference>
<dbReference type="SUPFAM" id="SSF161111">
    <property type="entry name" value="Cation efflux protein transmembrane domain-like"/>
    <property type="match status" value="1"/>
</dbReference>
<evidence type="ECO:0000256" key="7">
    <source>
        <dbReference type="ARBA" id="ARBA00022906"/>
    </source>
</evidence>
<dbReference type="InterPro" id="IPR027469">
    <property type="entry name" value="Cation_efflux_TMD_sf"/>
</dbReference>
<dbReference type="GO" id="GO:1904257">
    <property type="term" value="P:zinc ion import into Golgi lumen"/>
    <property type="evidence" value="ECO:0007669"/>
    <property type="project" value="TreeGrafter"/>
</dbReference>
<keyword evidence="5" id="KW-0813">Transport</keyword>
<dbReference type="GO" id="GO:0005385">
    <property type="term" value="F:zinc ion transmembrane transporter activity"/>
    <property type="evidence" value="ECO:0007669"/>
    <property type="project" value="InterPro"/>
</dbReference>
<dbReference type="InterPro" id="IPR058533">
    <property type="entry name" value="Cation_efflux_TM"/>
</dbReference>
<dbReference type="GO" id="GO:0031410">
    <property type="term" value="C:cytoplasmic vesicle"/>
    <property type="evidence" value="ECO:0007669"/>
    <property type="project" value="TreeGrafter"/>
</dbReference>
<feature type="transmembrane region" description="Helical" evidence="14">
    <location>
        <begin position="259"/>
        <end position="282"/>
    </location>
</feature>
<evidence type="ECO:0000256" key="12">
    <source>
        <dbReference type="ARBA" id="ARBA00046010"/>
    </source>
</evidence>
<keyword evidence="10 14" id="KW-0472">Membrane</keyword>
<keyword evidence="7" id="KW-0862">Zinc</keyword>
<feature type="transmembrane region" description="Helical" evidence="14">
    <location>
        <begin position="233"/>
        <end position="253"/>
    </location>
</feature>
<feature type="transmembrane region" description="Helical" evidence="14">
    <location>
        <begin position="28"/>
        <end position="47"/>
    </location>
</feature>
<evidence type="ECO:0000256" key="11">
    <source>
        <dbReference type="ARBA" id="ARBA00034634"/>
    </source>
</evidence>
<protein>
    <recommendedName>
        <fullName evidence="15">Cation efflux protein transmembrane domain-containing protein</fullName>
    </recommendedName>
</protein>
<evidence type="ECO:0000256" key="6">
    <source>
        <dbReference type="ARBA" id="ARBA00022692"/>
    </source>
</evidence>
<feature type="transmembrane region" description="Helical" evidence="14">
    <location>
        <begin position="59"/>
        <end position="78"/>
    </location>
</feature>
<feature type="transmembrane region" description="Helical" evidence="14">
    <location>
        <begin position="132"/>
        <end position="149"/>
    </location>
</feature>
<accession>A0A7M7K2R8</accession>
<evidence type="ECO:0000313" key="16">
    <source>
        <dbReference type="EnsemblMetazoa" id="XP_022660480"/>
    </source>
</evidence>
<dbReference type="GO" id="GO:0016020">
    <property type="term" value="C:membrane"/>
    <property type="evidence" value="ECO:0007669"/>
    <property type="project" value="UniProtKB-SubCell"/>
</dbReference>
<dbReference type="InterPro" id="IPR045316">
    <property type="entry name" value="Msc2-like"/>
</dbReference>
<dbReference type="AlphaFoldDB" id="A0A7M7K2R8"/>
<name>A0A7M7K2R8_VARDE</name>
<dbReference type="NCBIfam" id="TIGR01297">
    <property type="entry name" value="CDF"/>
    <property type="match status" value="1"/>
</dbReference>
<comment type="similarity">
    <text evidence="3">Belongs to the cation diffusion facilitator (CDF) transporter (TC 2.A.4) family. SLC30A subfamily.</text>
</comment>
<feature type="domain" description="Cation efflux protein transmembrane" evidence="15">
    <location>
        <begin position="28"/>
        <end position="290"/>
    </location>
</feature>
<feature type="region of interest" description="Disordered" evidence="13">
    <location>
        <begin position="197"/>
        <end position="223"/>
    </location>
</feature>
<organism evidence="16 17">
    <name type="scientific">Varroa destructor</name>
    <name type="common">Honeybee mite</name>
    <dbReference type="NCBI Taxonomy" id="109461"/>
    <lineage>
        <taxon>Eukaryota</taxon>
        <taxon>Metazoa</taxon>
        <taxon>Ecdysozoa</taxon>
        <taxon>Arthropoda</taxon>
        <taxon>Chelicerata</taxon>
        <taxon>Arachnida</taxon>
        <taxon>Acari</taxon>
        <taxon>Parasitiformes</taxon>
        <taxon>Mesostigmata</taxon>
        <taxon>Gamasina</taxon>
        <taxon>Dermanyssoidea</taxon>
        <taxon>Varroidae</taxon>
        <taxon>Varroa</taxon>
    </lineage>
</organism>
<dbReference type="EnsemblMetazoa" id="XM_022804745">
    <property type="protein sequence ID" value="XP_022660480"/>
    <property type="gene ID" value="LOC111250080"/>
</dbReference>
<dbReference type="Pfam" id="PF01545">
    <property type="entry name" value="Cation_efflux"/>
    <property type="match status" value="1"/>
</dbReference>
<proteinExistence type="inferred from homology"/>
<dbReference type="GO" id="GO:0006882">
    <property type="term" value="P:intracellular zinc ion homeostasis"/>
    <property type="evidence" value="ECO:0007669"/>
    <property type="project" value="InterPro"/>
</dbReference>
<dbReference type="CTD" id="41342"/>
<dbReference type="RefSeq" id="XP_022660480.1">
    <property type="nucleotide sequence ID" value="XM_022804745.1"/>
</dbReference>
<keyword evidence="17" id="KW-1185">Reference proteome</keyword>
<evidence type="ECO:0000256" key="5">
    <source>
        <dbReference type="ARBA" id="ARBA00022448"/>
    </source>
</evidence>
<comment type="catalytic activity">
    <reaction evidence="11">
        <text>Zn(2+)(in) = Zn(2+)(out)</text>
        <dbReference type="Rhea" id="RHEA:29351"/>
        <dbReference type="ChEBI" id="CHEBI:29105"/>
    </reaction>
</comment>
<dbReference type="Proteomes" id="UP000594260">
    <property type="component" value="Unplaced"/>
</dbReference>
<evidence type="ECO:0000256" key="9">
    <source>
        <dbReference type="ARBA" id="ARBA00023065"/>
    </source>
</evidence>
<feature type="transmembrane region" description="Helical" evidence="14">
    <location>
        <begin position="90"/>
        <end position="112"/>
    </location>
</feature>
<reference evidence="16" key="1">
    <citation type="submission" date="2021-01" db="UniProtKB">
        <authorList>
            <consortium name="EnsemblMetazoa"/>
        </authorList>
    </citation>
    <scope>IDENTIFICATION</scope>
</reference>
<keyword evidence="7" id="KW-0864">Zinc transport</keyword>
<evidence type="ECO:0000256" key="8">
    <source>
        <dbReference type="ARBA" id="ARBA00022989"/>
    </source>
</evidence>
<keyword evidence="6 14" id="KW-0812">Transmembrane</keyword>
<keyword evidence="9" id="KW-0406">Ion transport</keyword>
<dbReference type="PANTHER" id="PTHR45755">
    <property type="match status" value="1"/>
</dbReference>
<dbReference type="Gene3D" id="1.20.1510.10">
    <property type="entry name" value="Cation efflux protein transmembrane domain"/>
    <property type="match status" value="1"/>
</dbReference>
<comment type="function">
    <text evidence="12">Zinc ion transporter mediating zinc entry from the cytosol into the lumen of organelles along the secretory pathway. By contributing to zinc ion homeostasis within the early secretory pathway, regulates the activation and folding of enzymes like alkaline phosphatases.</text>
</comment>
<dbReference type="PANTHER" id="PTHR45755:SF4">
    <property type="entry name" value="ZINC TRANSPORTER 7"/>
    <property type="match status" value="1"/>
</dbReference>
<comment type="subunit">
    <text evidence="4">Homooligomer.</text>
</comment>
<evidence type="ECO:0000259" key="15">
    <source>
        <dbReference type="Pfam" id="PF01545"/>
    </source>
</evidence>
<dbReference type="GO" id="GO:0005794">
    <property type="term" value="C:Golgi apparatus"/>
    <property type="evidence" value="ECO:0007669"/>
    <property type="project" value="UniProtKB-SubCell"/>
</dbReference>
<evidence type="ECO:0000256" key="1">
    <source>
        <dbReference type="ARBA" id="ARBA00004141"/>
    </source>
</evidence>
<evidence type="ECO:0000256" key="3">
    <source>
        <dbReference type="ARBA" id="ARBA00008873"/>
    </source>
</evidence>
<dbReference type="GeneID" id="111250080"/>
<comment type="subcellular location">
    <subcellularLocation>
        <location evidence="2">Golgi apparatus</location>
        <location evidence="2">trans-Golgi network</location>
    </subcellularLocation>
    <subcellularLocation>
        <location evidence="1">Membrane</location>
        <topology evidence="1">Multi-pass membrane protein</topology>
    </subcellularLocation>
</comment>
<evidence type="ECO:0000256" key="2">
    <source>
        <dbReference type="ARBA" id="ARBA00004601"/>
    </source>
</evidence>
<keyword evidence="8 14" id="KW-1133">Transmembrane helix</keyword>
<evidence type="ECO:0000313" key="17">
    <source>
        <dbReference type="Proteomes" id="UP000594260"/>
    </source>
</evidence>
<evidence type="ECO:0000256" key="4">
    <source>
        <dbReference type="ARBA" id="ARBA00011182"/>
    </source>
</evidence>
<evidence type="ECO:0000256" key="13">
    <source>
        <dbReference type="SAM" id="MobiDB-lite"/>
    </source>
</evidence>
<evidence type="ECO:0000256" key="14">
    <source>
        <dbReference type="SAM" id="Phobius"/>
    </source>
</evidence>
<sequence length="372" mass="41023">MYWVVERELMFSRPKLKVVLSDQATRNLFLFLCINLGFAFVELFYGLWTNSLGLISDSFHMFFDCSALVTGLVASIIMKWRPNERFTFGYVRAEVLAGFVNGLFLVFIAFFILSEAVERLMEPPEVKHERLFLVSVAGLFVNLIGIFALNHGGHGHSHGSSGHGHSHDHGHVHNHGSVDKTDNILLNMAGVGTGHENGLPLNGHTSHGGHGHSHGGSSCSTGVGSRSQLMQGVLLHILADTLGSVGVIVSAFLVSQFRWMIADPLCSMFIAILILISVYPLLKESISVLMQRVPHALDGQLQSCFQRVSALDGVYSVQDKHFWTLCSGVYIGNMKLEVARRADLSQILSHTQAIFKQIGVDKLYVQMEYAAM</sequence>
<evidence type="ECO:0000256" key="10">
    <source>
        <dbReference type="ARBA" id="ARBA00023136"/>
    </source>
</evidence>